<keyword evidence="6" id="KW-0732">Signal</keyword>
<dbReference type="Pfam" id="PF00144">
    <property type="entry name" value="Beta-lactamase"/>
    <property type="match status" value="1"/>
</dbReference>
<evidence type="ECO:0000256" key="6">
    <source>
        <dbReference type="SAM" id="SignalP"/>
    </source>
</evidence>
<comment type="similarity">
    <text evidence="1 5">Belongs to the class-C beta-lactamase family.</text>
</comment>
<dbReference type="Gene3D" id="3.40.710.10">
    <property type="entry name" value="DD-peptidase/beta-lactamase superfamily"/>
    <property type="match status" value="1"/>
</dbReference>
<dbReference type="Proteomes" id="UP000185003">
    <property type="component" value="Unassembled WGS sequence"/>
</dbReference>
<sequence>MKNILLTGLSSLFTLLCFAQATDNPLKNPQDQLVDTLVRAAFTRGEAVGMVVGLIKNGQVSIYSYGETVKGNNILPNEKTVYEIGSVSKTFTGTLLALQVIRGKIKLDDPIGKYLPDSVPQPVFDGVPVTMVSLSNHSSGFPRLATNMFKDAVDIRNPYAQFTNDNLFHFVKNLKLQRKAGDKYEYSNVGTGLLGVLLARNAKTTYAALLEREITLPLQMKDTKVQLTESMKSRFIQGYTKELQLQGPWDFQDIAGMGGIRSTMHDMLIYARANMSKQPTVLEKAMVLTHQQTFSGANIVGLNWLLFSKDGKNWVTHTGQTGGYHSFIAVEPESGTAIVVLSNISAENRVGTALMLRPW</sequence>
<keyword evidence="3 5" id="KW-0046">Antibiotic resistance</keyword>
<organism evidence="8 9">
    <name type="scientific">Chitinophaga niabensis</name>
    <dbReference type="NCBI Taxonomy" id="536979"/>
    <lineage>
        <taxon>Bacteria</taxon>
        <taxon>Pseudomonadati</taxon>
        <taxon>Bacteroidota</taxon>
        <taxon>Chitinophagia</taxon>
        <taxon>Chitinophagales</taxon>
        <taxon>Chitinophagaceae</taxon>
        <taxon>Chitinophaga</taxon>
    </lineage>
</organism>
<dbReference type="OrthoDB" id="9793489at2"/>
<dbReference type="InterPro" id="IPR012338">
    <property type="entry name" value="Beta-lactam/transpept-like"/>
</dbReference>
<dbReference type="PANTHER" id="PTHR22935:SF95">
    <property type="entry name" value="BETA-LACTAMASE-LIKE 1-RELATED"/>
    <property type="match status" value="1"/>
</dbReference>
<dbReference type="EMBL" id="FSRA01000001">
    <property type="protein sequence ID" value="SIN79136.1"/>
    <property type="molecule type" value="Genomic_DNA"/>
</dbReference>
<evidence type="ECO:0000256" key="4">
    <source>
        <dbReference type="ARBA" id="ARBA00038473"/>
    </source>
</evidence>
<dbReference type="InterPro" id="IPR051478">
    <property type="entry name" value="Beta-lactamase-like_AB/R"/>
</dbReference>
<evidence type="ECO:0000256" key="5">
    <source>
        <dbReference type="RuleBase" id="RU361140"/>
    </source>
</evidence>
<dbReference type="SUPFAM" id="SSF56601">
    <property type="entry name" value="beta-lactamase/transpeptidase-like"/>
    <property type="match status" value="1"/>
</dbReference>
<dbReference type="EC" id="3.5.2.6" evidence="5"/>
<dbReference type="PANTHER" id="PTHR22935">
    <property type="entry name" value="PENICILLIN-BINDING PROTEIN"/>
    <property type="match status" value="1"/>
</dbReference>
<dbReference type="RefSeq" id="WP_074238523.1">
    <property type="nucleotide sequence ID" value="NZ_FSRA01000001.1"/>
</dbReference>
<keyword evidence="9" id="KW-1185">Reference proteome</keyword>
<feature type="domain" description="Beta-lactamase-related" evidence="7">
    <location>
        <begin position="35"/>
        <end position="349"/>
    </location>
</feature>
<proteinExistence type="inferred from homology"/>
<comment type="similarity">
    <text evidence="4">Belongs to the beta-lactamase family.</text>
</comment>
<evidence type="ECO:0000259" key="7">
    <source>
        <dbReference type="Pfam" id="PF00144"/>
    </source>
</evidence>
<accession>A0A1N6E816</accession>
<gene>
    <name evidence="8" type="ORF">SAMN04488055_1376</name>
</gene>
<dbReference type="STRING" id="536979.SAMN04488055_1376"/>
<evidence type="ECO:0000256" key="2">
    <source>
        <dbReference type="ARBA" id="ARBA00022801"/>
    </source>
</evidence>
<evidence type="ECO:0000313" key="9">
    <source>
        <dbReference type="Proteomes" id="UP000185003"/>
    </source>
</evidence>
<comment type="catalytic activity">
    <reaction evidence="5">
        <text>a beta-lactam + H2O = a substituted beta-amino acid</text>
        <dbReference type="Rhea" id="RHEA:20401"/>
        <dbReference type="ChEBI" id="CHEBI:15377"/>
        <dbReference type="ChEBI" id="CHEBI:35627"/>
        <dbReference type="ChEBI" id="CHEBI:140347"/>
        <dbReference type="EC" id="3.5.2.6"/>
    </reaction>
</comment>
<reference evidence="8 9" key="1">
    <citation type="submission" date="2016-11" db="EMBL/GenBank/DDBJ databases">
        <authorList>
            <person name="Jaros S."/>
            <person name="Januszkiewicz K."/>
            <person name="Wedrychowicz H."/>
        </authorList>
    </citation>
    <scope>NUCLEOTIDE SEQUENCE [LARGE SCALE GENOMIC DNA]</scope>
    <source>
        <strain evidence="8 9">DSM 24787</strain>
    </source>
</reference>
<dbReference type="PROSITE" id="PS00336">
    <property type="entry name" value="BETA_LACTAMASE_C"/>
    <property type="match status" value="1"/>
</dbReference>
<dbReference type="AlphaFoldDB" id="A0A1N6E816"/>
<dbReference type="InterPro" id="IPR001466">
    <property type="entry name" value="Beta-lactam-related"/>
</dbReference>
<evidence type="ECO:0000256" key="1">
    <source>
        <dbReference type="ARBA" id="ARBA00007840"/>
    </source>
</evidence>
<dbReference type="GO" id="GO:0046677">
    <property type="term" value="P:response to antibiotic"/>
    <property type="evidence" value="ECO:0007669"/>
    <property type="project" value="UniProtKB-UniRule"/>
</dbReference>
<dbReference type="InterPro" id="IPR001586">
    <property type="entry name" value="Beta-lactam_class-C_AS"/>
</dbReference>
<dbReference type="GO" id="GO:0030288">
    <property type="term" value="C:outer membrane-bounded periplasmic space"/>
    <property type="evidence" value="ECO:0007669"/>
    <property type="project" value="InterPro"/>
</dbReference>
<keyword evidence="2 5" id="KW-0378">Hydrolase</keyword>
<name>A0A1N6E816_9BACT</name>
<feature type="signal peptide" evidence="6">
    <location>
        <begin position="1"/>
        <end position="21"/>
    </location>
</feature>
<dbReference type="GO" id="GO:0008800">
    <property type="term" value="F:beta-lactamase activity"/>
    <property type="evidence" value="ECO:0007669"/>
    <property type="project" value="UniProtKB-UniRule"/>
</dbReference>
<feature type="chain" id="PRO_5013360219" description="Beta-lactamase" evidence="6">
    <location>
        <begin position="22"/>
        <end position="359"/>
    </location>
</feature>
<evidence type="ECO:0000256" key="3">
    <source>
        <dbReference type="ARBA" id="ARBA00023251"/>
    </source>
</evidence>
<protein>
    <recommendedName>
        <fullName evidence="5">Beta-lactamase</fullName>
        <ecNumber evidence="5">3.5.2.6</ecNumber>
    </recommendedName>
</protein>
<evidence type="ECO:0000313" key="8">
    <source>
        <dbReference type="EMBL" id="SIN79136.1"/>
    </source>
</evidence>
<dbReference type="GO" id="GO:0017001">
    <property type="term" value="P:antibiotic catabolic process"/>
    <property type="evidence" value="ECO:0007669"/>
    <property type="project" value="InterPro"/>
</dbReference>